<dbReference type="Pfam" id="PF16747">
    <property type="entry name" value="Adhesin_E"/>
    <property type="match status" value="1"/>
</dbReference>
<name>A0A1B8Q5R7_MORLA</name>
<reference evidence="3 4" key="1">
    <citation type="submission" date="2016-06" db="EMBL/GenBank/DDBJ databases">
        <title>Draft genome of Moraxella lacunata CCUG 57757A.</title>
        <authorList>
            <person name="Salva-Serra F."/>
            <person name="Engstrom-Jakobsson H."/>
            <person name="Thorell K."/>
            <person name="Gonzales-Siles L."/>
            <person name="Karlsson R."/>
            <person name="Boulund F."/>
            <person name="Engstrand L."/>
            <person name="Kristiansson E."/>
            <person name="Moore E."/>
        </authorList>
    </citation>
    <scope>NUCLEOTIDE SEQUENCE [LARGE SCALE GENOMIC DNA]</scope>
    <source>
        <strain evidence="3 4">CCUG 57757A</strain>
    </source>
</reference>
<keyword evidence="1" id="KW-0732">Signal</keyword>
<organism evidence="3 4">
    <name type="scientific">Moraxella lacunata</name>
    <dbReference type="NCBI Taxonomy" id="477"/>
    <lineage>
        <taxon>Bacteria</taxon>
        <taxon>Pseudomonadati</taxon>
        <taxon>Pseudomonadota</taxon>
        <taxon>Gammaproteobacteria</taxon>
        <taxon>Moraxellales</taxon>
        <taxon>Moraxellaceae</taxon>
        <taxon>Moraxella</taxon>
    </lineage>
</organism>
<dbReference type="Proteomes" id="UP000092607">
    <property type="component" value="Unassembled WGS sequence"/>
</dbReference>
<protein>
    <recommendedName>
        <fullName evidence="2">Surface-adhesin protein E-like domain-containing protein</fullName>
    </recommendedName>
</protein>
<proteinExistence type="predicted"/>
<dbReference type="InterPro" id="IPR031939">
    <property type="entry name" value="Adhesin_E-like"/>
</dbReference>
<dbReference type="AlphaFoldDB" id="A0A1B8Q5R7"/>
<feature type="chain" id="PRO_5008612172" description="Surface-adhesin protein E-like domain-containing protein" evidence="1">
    <location>
        <begin position="20"/>
        <end position="148"/>
    </location>
</feature>
<gene>
    <name evidence="3" type="ORF">A9309_03365</name>
</gene>
<dbReference type="RefSeq" id="WP_065255471.1">
    <property type="nucleotide sequence ID" value="NZ_JARDJM010000001.1"/>
</dbReference>
<evidence type="ECO:0000313" key="3">
    <source>
        <dbReference type="EMBL" id="OBX65107.1"/>
    </source>
</evidence>
<feature type="signal peptide" evidence="1">
    <location>
        <begin position="1"/>
        <end position="19"/>
    </location>
</feature>
<comment type="caution">
    <text evidence="3">The sequence shown here is derived from an EMBL/GenBank/DDBJ whole genome shotgun (WGS) entry which is preliminary data.</text>
</comment>
<evidence type="ECO:0000259" key="2">
    <source>
        <dbReference type="Pfam" id="PF16747"/>
    </source>
</evidence>
<evidence type="ECO:0000313" key="4">
    <source>
        <dbReference type="Proteomes" id="UP000092607"/>
    </source>
</evidence>
<dbReference type="EMBL" id="LZMS01000037">
    <property type="protein sequence ID" value="OBX65107.1"/>
    <property type="molecule type" value="Genomic_DNA"/>
</dbReference>
<feature type="domain" description="Surface-adhesin protein E-like" evidence="2">
    <location>
        <begin position="31"/>
        <end position="143"/>
    </location>
</feature>
<accession>A0A1B8Q5R7</accession>
<sequence>MKKLMLAGFILASSQMAVAVNWINANANSVADNETNYIDFDSIQGYYFNNSDKVNYYITAWVKAVYPTLQTLEESGNKYKESVHLYYIDCNRNKVFNSEVHFYNASGIAVNGAKRHINTYSSDSWDEIIPGTVNYYLTKNICSMYQSK</sequence>
<dbReference type="OrthoDB" id="6647819at2"/>
<evidence type="ECO:0000256" key="1">
    <source>
        <dbReference type="SAM" id="SignalP"/>
    </source>
</evidence>